<keyword evidence="1" id="KW-1133">Transmembrane helix</keyword>
<protein>
    <submittedName>
        <fullName evidence="2">Uncharacterized protein</fullName>
    </submittedName>
</protein>
<gene>
    <name evidence="2" type="ORF">EZE20_19035</name>
</gene>
<evidence type="ECO:0000256" key="1">
    <source>
        <dbReference type="SAM" id="Phobius"/>
    </source>
</evidence>
<proteinExistence type="predicted"/>
<accession>A0A4R4K3F5</accession>
<evidence type="ECO:0000313" key="3">
    <source>
        <dbReference type="Proteomes" id="UP000295706"/>
    </source>
</evidence>
<evidence type="ECO:0000313" key="2">
    <source>
        <dbReference type="EMBL" id="TDB61888.1"/>
    </source>
</evidence>
<keyword evidence="1" id="KW-0812">Transmembrane</keyword>
<dbReference type="AlphaFoldDB" id="A0A4R4K3F5"/>
<dbReference type="RefSeq" id="WP_132120745.1">
    <property type="nucleotide sequence ID" value="NZ_SMJU01000013.1"/>
</dbReference>
<sequence length="114" mass="13511">MFEGIFDIKNDRRLSMYLYRTGFGMWLVYLALGAPALRTFHHYRQDAGAICILFMVVGFSASMVFEYVHNPAGYEQKKKWLFVSYLFLAGMIYILEFQQKGIHLDWTWVLSWFS</sequence>
<dbReference type="Proteomes" id="UP000295706">
    <property type="component" value="Unassembled WGS sequence"/>
</dbReference>
<organism evidence="2 3">
    <name type="scientific">Arundinibacter roseus</name>
    <dbReference type="NCBI Taxonomy" id="2070510"/>
    <lineage>
        <taxon>Bacteria</taxon>
        <taxon>Pseudomonadati</taxon>
        <taxon>Bacteroidota</taxon>
        <taxon>Cytophagia</taxon>
        <taxon>Cytophagales</taxon>
        <taxon>Spirosomataceae</taxon>
        <taxon>Arundinibacter</taxon>
    </lineage>
</organism>
<comment type="caution">
    <text evidence="2">The sequence shown here is derived from an EMBL/GenBank/DDBJ whole genome shotgun (WGS) entry which is preliminary data.</text>
</comment>
<dbReference type="OrthoDB" id="959638at2"/>
<feature type="transmembrane region" description="Helical" evidence="1">
    <location>
        <begin position="17"/>
        <end position="37"/>
    </location>
</feature>
<feature type="transmembrane region" description="Helical" evidence="1">
    <location>
        <begin position="80"/>
        <end position="97"/>
    </location>
</feature>
<reference evidence="2 3" key="1">
    <citation type="submission" date="2019-02" db="EMBL/GenBank/DDBJ databases">
        <title>Arundinibacter roseus gen. nov., sp. nov., a new member of the family Cytophagaceae.</title>
        <authorList>
            <person name="Szuroczki S."/>
            <person name="Khayer B."/>
            <person name="Sproer C."/>
            <person name="Toumi M."/>
            <person name="Szabo A."/>
            <person name="Felfoldi T."/>
            <person name="Schumann P."/>
            <person name="Toth E."/>
        </authorList>
    </citation>
    <scope>NUCLEOTIDE SEQUENCE [LARGE SCALE GENOMIC DNA]</scope>
    <source>
        <strain evidence="2 3">DMA-k-7a</strain>
    </source>
</reference>
<name>A0A4R4K3F5_9BACT</name>
<feature type="transmembrane region" description="Helical" evidence="1">
    <location>
        <begin position="49"/>
        <end position="68"/>
    </location>
</feature>
<keyword evidence="1" id="KW-0472">Membrane</keyword>
<keyword evidence="3" id="KW-1185">Reference proteome</keyword>
<dbReference type="EMBL" id="SMJU01000013">
    <property type="protein sequence ID" value="TDB61888.1"/>
    <property type="molecule type" value="Genomic_DNA"/>
</dbReference>